<organism evidence="2 3">
    <name type="scientific">Carnegiea gigantea</name>
    <dbReference type="NCBI Taxonomy" id="171969"/>
    <lineage>
        <taxon>Eukaryota</taxon>
        <taxon>Viridiplantae</taxon>
        <taxon>Streptophyta</taxon>
        <taxon>Embryophyta</taxon>
        <taxon>Tracheophyta</taxon>
        <taxon>Spermatophyta</taxon>
        <taxon>Magnoliopsida</taxon>
        <taxon>eudicotyledons</taxon>
        <taxon>Gunneridae</taxon>
        <taxon>Pentapetalae</taxon>
        <taxon>Caryophyllales</taxon>
        <taxon>Cactineae</taxon>
        <taxon>Cactaceae</taxon>
        <taxon>Cactoideae</taxon>
        <taxon>Echinocereeae</taxon>
        <taxon>Carnegiea</taxon>
    </lineage>
</organism>
<sequence>MAEVNNGDEPLLPVKRSPDLSTQEEPKVPKKHKLEDSNGAEAPQPQKTSTKDDCVQKPKDKAEFVDEEKRKEEVQQEEQQEAAEEEDNSNGEAVIDRKGKGILIEEEDEEEGDDDDDDSDSDSDSDIGDNLSNDSDFADDPLTEVDLDNILPSRTRRKYIQPGKDSRDQKLALVIIFETLIHPGAYETLN</sequence>
<proteinExistence type="predicted"/>
<evidence type="ECO:0000313" key="3">
    <source>
        <dbReference type="Proteomes" id="UP001153076"/>
    </source>
</evidence>
<dbReference type="Proteomes" id="UP001153076">
    <property type="component" value="Unassembled WGS sequence"/>
</dbReference>
<name>A0A9Q1JMZ2_9CARY</name>
<feature type="compositionally biased region" description="Basic and acidic residues" evidence="1">
    <location>
        <begin position="24"/>
        <end position="36"/>
    </location>
</feature>
<feature type="region of interest" description="Disordered" evidence="1">
    <location>
        <begin position="1"/>
        <end position="165"/>
    </location>
</feature>
<accession>A0A9Q1JMZ2</accession>
<evidence type="ECO:0000313" key="2">
    <source>
        <dbReference type="EMBL" id="KAJ8427191.1"/>
    </source>
</evidence>
<feature type="compositionally biased region" description="Acidic residues" evidence="1">
    <location>
        <begin position="75"/>
        <end position="89"/>
    </location>
</feature>
<dbReference type="PANTHER" id="PTHR36899">
    <property type="entry name" value="OS04G0395700 PROTEIN"/>
    <property type="match status" value="1"/>
</dbReference>
<evidence type="ECO:0000256" key="1">
    <source>
        <dbReference type="SAM" id="MobiDB-lite"/>
    </source>
</evidence>
<gene>
    <name evidence="2" type="ORF">Cgig2_027937</name>
</gene>
<dbReference type="OrthoDB" id="696786at2759"/>
<dbReference type="AlphaFoldDB" id="A0A9Q1JMZ2"/>
<feature type="compositionally biased region" description="Acidic residues" evidence="1">
    <location>
        <begin position="104"/>
        <end position="127"/>
    </location>
</feature>
<protein>
    <submittedName>
        <fullName evidence="2">Uncharacterized protein</fullName>
    </submittedName>
</protein>
<dbReference type="PANTHER" id="PTHR36899:SF3">
    <property type="entry name" value="F13K23.8 PROTEIN"/>
    <property type="match status" value="1"/>
</dbReference>
<keyword evidence="3" id="KW-1185">Reference proteome</keyword>
<feature type="compositionally biased region" description="Basic and acidic residues" evidence="1">
    <location>
        <begin position="49"/>
        <end position="74"/>
    </location>
</feature>
<reference evidence="2" key="1">
    <citation type="submission" date="2022-04" db="EMBL/GenBank/DDBJ databases">
        <title>Carnegiea gigantea Genome sequencing and assembly v2.</title>
        <authorList>
            <person name="Copetti D."/>
            <person name="Sanderson M.J."/>
            <person name="Burquez A."/>
            <person name="Wojciechowski M.F."/>
        </authorList>
    </citation>
    <scope>NUCLEOTIDE SEQUENCE</scope>
    <source>
        <strain evidence="2">SGP5-SGP5p</strain>
        <tissue evidence="2">Aerial part</tissue>
    </source>
</reference>
<feature type="compositionally biased region" description="Acidic residues" evidence="1">
    <location>
        <begin position="136"/>
        <end position="147"/>
    </location>
</feature>
<dbReference type="EMBL" id="JAKOGI010001177">
    <property type="protein sequence ID" value="KAJ8427191.1"/>
    <property type="molecule type" value="Genomic_DNA"/>
</dbReference>
<comment type="caution">
    <text evidence="2">The sequence shown here is derived from an EMBL/GenBank/DDBJ whole genome shotgun (WGS) entry which is preliminary data.</text>
</comment>